<feature type="compositionally biased region" description="Polar residues" evidence="5">
    <location>
        <begin position="336"/>
        <end position="346"/>
    </location>
</feature>
<accession>A0A8T1X885</accession>
<dbReference type="GO" id="GO:0005524">
    <property type="term" value="F:ATP binding"/>
    <property type="evidence" value="ECO:0007669"/>
    <property type="project" value="UniProtKB-KW"/>
</dbReference>
<keyword evidence="2" id="KW-0677">Repeat</keyword>
<proteinExistence type="predicted"/>
<dbReference type="Pfam" id="PF07714">
    <property type="entry name" value="PK_Tyr_Ser-Thr"/>
    <property type="match status" value="1"/>
</dbReference>
<keyword evidence="3" id="KW-0547">Nucleotide-binding</keyword>
<keyword evidence="6" id="KW-0812">Transmembrane</keyword>
<evidence type="ECO:0000256" key="4">
    <source>
        <dbReference type="ARBA" id="ARBA00022840"/>
    </source>
</evidence>
<feature type="chain" id="PRO_5035810562" description="Protein kinase domain-containing protein" evidence="7">
    <location>
        <begin position="27"/>
        <end position="506"/>
    </location>
</feature>
<keyword evidence="7" id="KW-0732">Signal</keyword>
<sequence>MRRCAWAFQVWTLLFAAWSPLPDVQAANLHLKLRRGRHQSSKNQNLKTVAETLALSESLSTTIDLVGLGLTVWGDIESNVTEQTQTLNVSSNSLETIEFSSTHQELLTLNCENTSLTKLDARMTYLASLDASNNFLSSFDEIMLPSTIALLDISGNILSDWDAFEPPRDLRTLNASHNYIHDVSGTNLSSVTDLVSIDLSSNNITAVVGVIFPSKLTVLDLSNNSIKSFEVRETDFTLLSNLSEFKMDALEQSDCPTSGASTETINNVQICVVSDYVFQTAYFRTKSAWQAGKGVIYLSVVVSALISVWFVGLLVGHTIKRKQNTAKDLEQRDTMESSYSTQSRNWSISKQEDLPDDVRFDPEFTSLRIDPSDVMQVRTLAHGGFAMTSLVHFGDKQAVMKKVTMHAQGQDRDQMIAFMHEIRVCAKLDHPKIMGFLGIMWASLSDLASIVEYVPHGSLSHFLKEKKSTRKGSRSQFTWMESTQEWPSKLSLALQISEALVVGGET</sequence>
<dbReference type="OrthoDB" id="4062651at2759"/>
<evidence type="ECO:0000256" key="5">
    <source>
        <dbReference type="SAM" id="MobiDB-lite"/>
    </source>
</evidence>
<gene>
    <name evidence="9" type="ORF">PHYBOEH_007350</name>
</gene>
<evidence type="ECO:0000256" key="2">
    <source>
        <dbReference type="ARBA" id="ARBA00022737"/>
    </source>
</evidence>
<feature type="compositionally biased region" description="Basic and acidic residues" evidence="5">
    <location>
        <begin position="325"/>
        <end position="335"/>
    </location>
</feature>
<comment type="caution">
    <text evidence="9">The sequence shown here is derived from an EMBL/GenBank/DDBJ whole genome shotgun (WGS) entry which is preliminary data.</text>
</comment>
<dbReference type="PANTHER" id="PTHR48056">
    <property type="entry name" value="LRR RECEPTOR-LIKE SERINE/THREONINE-PROTEIN KINASE-RELATED"/>
    <property type="match status" value="1"/>
</dbReference>
<dbReference type="GO" id="GO:0004672">
    <property type="term" value="F:protein kinase activity"/>
    <property type="evidence" value="ECO:0007669"/>
    <property type="project" value="InterPro"/>
</dbReference>
<dbReference type="PROSITE" id="PS51450">
    <property type="entry name" value="LRR"/>
    <property type="match status" value="1"/>
</dbReference>
<keyword evidence="1" id="KW-0433">Leucine-rich repeat</keyword>
<evidence type="ECO:0000259" key="8">
    <source>
        <dbReference type="PROSITE" id="PS50011"/>
    </source>
</evidence>
<evidence type="ECO:0000313" key="9">
    <source>
        <dbReference type="EMBL" id="KAG7400009.1"/>
    </source>
</evidence>
<organism evidence="9 10">
    <name type="scientific">Phytophthora boehmeriae</name>
    <dbReference type="NCBI Taxonomy" id="109152"/>
    <lineage>
        <taxon>Eukaryota</taxon>
        <taxon>Sar</taxon>
        <taxon>Stramenopiles</taxon>
        <taxon>Oomycota</taxon>
        <taxon>Peronosporomycetes</taxon>
        <taxon>Peronosporales</taxon>
        <taxon>Peronosporaceae</taxon>
        <taxon>Phytophthora</taxon>
    </lineage>
</organism>
<dbReference type="Proteomes" id="UP000693981">
    <property type="component" value="Unassembled WGS sequence"/>
</dbReference>
<dbReference type="PANTHER" id="PTHR48056:SF81">
    <property type="entry name" value="RECEPTOR PROTEIN-TYROSINE KINASE CEPR1"/>
    <property type="match status" value="1"/>
</dbReference>
<evidence type="ECO:0000256" key="7">
    <source>
        <dbReference type="SAM" id="SignalP"/>
    </source>
</evidence>
<feature type="transmembrane region" description="Helical" evidence="6">
    <location>
        <begin position="294"/>
        <end position="315"/>
    </location>
</feature>
<keyword evidence="10" id="KW-1185">Reference proteome</keyword>
<name>A0A8T1X885_9STRA</name>
<keyword evidence="6" id="KW-0472">Membrane</keyword>
<reference evidence="9" key="1">
    <citation type="submission" date="2021-02" db="EMBL/GenBank/DDBJ databases">
        <authorList>
            <person name="Palmer J.M."/>
        </authorList>
    </citation>
    <scope>NUCLEOTIDE SEQUENCE</scope>
    <source>
        <strain evidence="9">SCRP23</strain>
    </source>
</reference>
<dbReference type="Pfam" id="PF00560">
    <property type="entry name" value="LRR_1"/>
    <property type="match status" value="1"/>
</dbReference>
<dbReference type="InterPro" id="IPR050647">
    <property type="entry name" value="Plant_LRR-RLKs"/>
</dbReference>
<evidence type="ECO:0000256" key="6">
    <source>
        <dbReference type="SAM" id="Phobius"/>
    </source>
</evidence>
<dbReference type="PROSITE" id="PS50011">
    <property type="entry name" value="PROTEIN_KINASE_DOM"/>
    <property type="match status" value="1"/>
</dbReference>
<evidence type="ECO:0000256" key="1">
    <source>
        <dbReference type="ARBA" id="ARBA00022614"/>
    </source>
</evidence>
<feature type="region of interest" description="Disordered" evidence="5">
    <location>
        <begin position="325"/>
        <end position="346"/>
    </location>
</feature>
<dbReference type="InterPro" id="IPR001245">
    <property type="entry name" value="Ser-Thr/Tyr_kinase_cat_dom"/>
</dbReference>
<dbReference type="EMBL" id="JAGDFL010000040">
    <property type="protein sequence ID" value="KAG7400009.1"/>
    <property type="molecule type" value="Genomic_DNA"/>
</dbReference>
<feature type="signal peptide" evidence="7">
    <location>
        <begin position="1"/>
        <end position="26"/>
    </location>
</feature>
<evidence type="ECO:0000256" key="3">
    <source>
        <dbReference type="ARBA" id="ARBA00022741"/>
    </source>
</evidence>
<evidence type="ECO:0000313" key="10">
    <source>
        <dbReference type="Proteomes" id="UP000693981"/>
    </source>
</evidence>
<feature type="domain" description="Protein kinase" evidence="8">
    <location>
        <begin position="374"/>
        <end position="506"/>
    </location>
</feature>
<protein>
    <recommendedName>
        <fullName evidence="8">Protein kinase domain-containing protein</fullName>
    </recommendedName>
</protein>
<dbReference type="InterPro" id="IPR000719">
    <property type="entry name" value="Prot_kinase_dom"/>
</dbReference>
<dbReference type="AlphaFoldDB" id="A0A8T1X885"/>
<keyword evidence="6" id="KW-1133">Transmembrane helix</keyword>
<keyword evidence="4" id="KW-0067">ATP-binding</keyword>
<dbReference type="InterPro" id="IPR001611">
    <property type="entry name" value="Leu-rich_rpt"/>
</dbReference>